<keyword evidence="1" id="KW-1133">Transmembrane helix</keyword>
<keyword evidence="1" id="KW-0812">Transmembrane</keyword>
<evidence type="ECO:0000313" key="3">
    <source>
        <dbReference type="Proteomes" id="UP000320095"/>
    </source>
</evidence>
<comment type="caution">
    <text evidence="2">The sequence shown here is derived from an EMBL/GenBank/DDBJ whole genome shotgun (WGS) entry which is preliminary data.</text>
</comment>
<feature type="transmembrane region" description="Helical" evidence="1">
    <location>
        <begin position="53"/>
        <end position="76"/>
    </location>
</feature>
<keyword evidence="1" id="KW-0472">Membrane</keyword>
<protein>
    <submittedName>
        <fullName evidence="2">Uncharacterized protein</fullName>
    </submittedName>
</protein>
<feature type="transmembrane region" description="Helical" evidence="1">
    <location>
        <begin position="12"/>
        <end position="33"/>
    </location>
</feature>
<name>A0A502DFF2_9MYCO</name>
<dbReference type="AlphaFoldDB" id="A0A502DFF2"/>
<gene>
    <name evidence="2" type="ORF">EAH80_30790</name>
</gene>
<evidence type="ECO:0000313" key="2">
    <source>
        <dbReference type="EMBL" id="TPG24008.1"/>
    </source>
</evidence>
<proteinExistence type="predicted"/>
<dbReference type="EMBL" id="RCZG01000029">
    <property type="protein sequence ID" value="TPG24008.1"/>
    <property type="molecule type" value="Genomic_DNA"/>
</dbReference>
<organism evidence="2 3">
    <name type="scientific">Mycolicibacterium hodleri</name>
    <dbReference type="NCBI Taxonomy" id="49897"/>
    <lineage>
        <taxon>Bacteria</taxon>
        <taxon>Bacillati</taxon>
        <taxon>Actinomycetota</taxon>
        <taxon>Actinomycetes</taxon>
        <taxon>Mycobacteriales</taxon>
        <taxon>Mycobacteriaceae</taxon>
        <taxon>Mycolicibacterium</taxon>
    </lineage>
</organism>
<evidence type="ECO:0000256" key="1">
    <source>
        <dbReference type="SAM" id="Phobius"/>
    </source>
</evidence>
<dbReference type="Proteomes" id="UP000320095">
    <property type="component" value="Unassembled WGS sequence"/>
</dbReference>
<keyword evidence="3" id="KW-1185">Reference proteome</keyword>
<accession>A0A502DFF2</accession>
<reference evidence="2 3" key="1">
    <citation type="journal article" date="2019" name="Environ. Microbiol.">
        <title>Species interactions and distinct microbial communities in high Arctic permafrost affected cryosols are associated with the CH4 and CO2 gas fluxes.</title>
        <authorList>
            <person name="Altshuler I."/>
            <person name="Hamel J."/>
            <person name="Turney S."/>
            <person name="Magnuson E."/>
            <person name="Levesque R."/>
            <person name="Greer C."/>
            <person name="Whyte L.G."/>
        </authorList>
    </citation>
    <scope>NUCLEOTIDE SEQUENCE [LARGE SCALE GENOMIC DNA]</scope>
    <source>
        <strain evidence="2 3">S5.20</strain>
    </source>
</reference>
<sequence>MLTWQTHEGAAVALDLVIAYTVLVFVVALAIFLLSPRLGEERRPTAERAGLSLAAGVVWPVILLGVVELSSFAIYAKAHEHDEDDERIEVLV</sequence>